<dbReference type="Pfam" id="PF13456">
    <property type="entry name" value="RVT_3"/>
    <property type="match status" value="1"/>
</dbReference>
<protein>
    <recommendedName>
        <fullName evidence="1">RNase H type-1 domain-containing protein</fullName>
    </recommendedName>
</protein>
<dbReference type="GO" id="GO:0003676">
    <property type="term" value="F:nucleic acid binding"/>
    <property type="evidence" value="ECO:0007669"/>
    <property type="project" value="InterPro"/>
</dbReference>
<keyword evidence="3" id="KW-1185">Reference proteome</keyword>
<dbReference type="SUPFAM" id="SSF53098">
    <property type="entry name" value="Ribonuclease H-like"/>
    <property type="match status" value="1"/>
</dbReference>
<dbReference type="PANTHER" id="PTHR47723">
    <property type="entry name" value="OS05G0353850 PROTEIN"/>
    <property type="match status" value="1"/>
</dbReference>
<gene>
    <name evidence="2" type="ORF">M0R45_027087</name>
</gene>
<dbReference type="AlphaFoldDB" id="A0AAW1X248"/>
<dbReference type="InterPro" id="IPR044730">
    <property type="entry name" value="RNase_H-like_dom_plant"/>
</dbReference>
<feature type="domain" description="RNase H type-1" evidence="1">
    <location>
        <begin position="27"/>
        <end position="162"/>
    </location>
</feature>
<dbReference type="InterPro" id="IPR053151">
    <property type="entry name" value="RNase_H-like"/>
</dbReference>
<evidence type="ECO:0000259" key="1">
    <source>
        <dbReference type="PROSITE" id="PS50879"/>
    </source>
</evidence>
<proteinExistence type="predicted"/>
<comment type="caution">
    <text evidence="2">The sequence shown here is derived from an EMBL/GenBank/DDBJ whole genome shotgun (WGS) entry which is preliminary data.</text>
</comment>
<dbReference type="PANTHER" id="PTHR47723:SF19">
    <property type="entry name" value="POLYNUCLEOTIDYL TRANSFERASE, RIBONUCLEASE H-LIKE SUPERFAMILY PROTEIN"/>
    <property type="match status" value="1"/>
</dbReference>
<dbReference type="CDD" id="cd06222">
    <property type="entry name" value="RNase_H_like"/>
    <property type="match status" value="1"/>
</dbReference>
<dbReference type="PROSITE" id="PS50879">
    <property type="entry name" value="RNASE_H_1"/>
    <property type="match status" value="1"/>
</dbReference>
<evidence type="ECO:0000313" key="3">
    <source>
        <dbReference type="Proteomes" id="UP001457282"/>
    </source>
</evidence>
<evidence type="ECO:0000313" key="2">
    <source>
        <dbReference type="EMBL" id="KAK9930028.1"/>
    </source>
</evidence>
<dbReference type="EMBL" id="JBEDUW010000005">
    <property type="protein sequence ID" value="KAK9930028.1"/>
    <property type="molecule type" value="Genomic_DNA"/>
</dbReference>
<sequence length="213" mass="24199">MPAVGHRRHHDRHPKKVREWVRWVAPEPGWLKLNTDGASKGNPGKSGGGSILRDHQGNVIFTTYRSYGFQTALVAECLALIDGLESFSDLGLVDSGFRLFIESDSMILVNALSGISGVPEEIQFCWPLLHYWLHFVYGKFDVGHVYREGNTEADLLANKGVIAEEGVDGQTRGYRWTNKCWTCYFPTSMCRWQEQRDRGYPCSLHKNLGHMRN</sequence>
<dbReference type="InterPro" id="IPR036397">
    <property type="entry name" value="RNaseH_sf"/>
</dbReference>
<dbReference type="GO" id="GO:0004523">
    <property type="term" value="F:RNA-DNA hybrid ribonuclease activity"/>
    <property type="evidence" value="ECO:0007669"/>
    <property type="project" value="InterPro"/>
</dbReference>
<dbReference type="Gene3D" id="3.30.420.10">
    <property type="entry name" value="Ribonuclease H-like superfamily/Ribonuclease H"/>
    <property type="match status" value="1"/>
</dbReference>
<name>A0AAW1X248_RUBAR</name>
<dbReference type="Proteomes" id="UP001457282">
    <property type="component" value="Unassembled WGS sequence"/>
</dbReference>
<dbReference type="InterPro" id="IPR002156">
    <property type="entry name" value="RNaseH_domain"/>
</dbReference>
<reference evidence="2 3" key="1">
    <citation type="journal article" date="2023" name="G3 (Bethesda)">
        <title>A chromosome-length genome assembly and annotation of blackberry (Rubus argutus, cv. 'Hillquist').</title>
        <authorList>
            <person name="Bruna T."/>
            <person name="Aryal R."/>
            <person name="Dudchenko O."/>
            <person name="Sargent D.J."/>
            <person name="Mead D."/>
            <person name="Buti M."/>
            <person name="Cavallini A."/>
            <person name="Hytonen T."/>
            <person name="Andres J."/>
            <person name="Pham M."/>
            <person name="Weisz D."/>
            <person name="Mascagni F."/>
            <person name="Usai G."/>
            <person name="Natali L."/>
            <person name="Bassil N."/>
            <person name="Fernandez G.E."/>
            <person name="Lomsadze A."/>
            <person name="Armour M."/>
            <person name="Olukolu B."/>
            <person name="Poorten T."/>
            <person name="Britton C."/>
            <person name="Davik J."/>
            <person name="Ashrafi H."/>
            <person name="Aiden E.L."/>
            <person name="Borodovsky M."/>
            <person name="Worthington M."/>
        </authorList>
    </citation>
    <scope>NUCLEOTIDE SEQUENCE [LARGE SCALE GENOMIC DNA]</scope>
    <source>
        <strain evidence="2">PI 553951</strain>
    </source>
</reference>
<organism evidence="2 3">
    <name type="scientific">Rubus argutus</name>
    <name type="common">Southern blackberry</name>
    <dbReference type="NCBI Taxonomy" id="59490"/>
    <lineage>
        <taxon>Eukaryota</taxon>
        <taxon>Viridiplantae</taxon>
        <taxon>Streptophyta</taxon>
        <taxon>Embryophyta</taxon>
        <taxon>Tracheophyta</taxon>
        <taxon>Spermatophyta</taxon>
        <taxon>Magnoliopsida</taxon>
        <taxon>eudicotyledons</taxon>
        <taxon>Gunneridae</taxon>
        <taxon>Pentapetalae</taxon>
        <taxon>rosids</taxon>
        <taxon>fabids</taxon>
        <taxon>Rosales</taxon>
        <taxon>Rosaceae</taxon>
        <taxon>Rosoideae</taxon>
        <taxon>Rosoideae incertae sedis</taxon>
        <taxon>Rubus</taxon>
    </lineage>
</organism>
<dbReference type="InterPro" id="IPR012337">
    <property type="entry name" value="RNaseH-like_sf"/>
</dbReference>
<accession>A0AAW1X248</accession>